<dbReference type="EMBL" id="MU839827">
    <property type="protein sequence ID" value="KAK1760734.1"/>
    <property type="molecule type" value="Genomic_DNA"/>
</dbReference>
<dbReference type="InterPro" id="IPR022771">
    <property type="entry name" value="WAPL_C"/>
</dbReference>
<feature type="compositionally biased region" description="Basic and acidic residues" evidence="2">
    <location>
        <begin position="177"/>
        <end position="187"/>
    </location>
</feature>
<comment type="similarity">
    <text evidence="1">Belongs to the WAPL family.</text>
</comment>
<evidence type="ECO:0000313" key="5">
    <source>
        <dbReference type="Proteomes" id="UP001239445"/>
    </source>
</evidence>
<name>A0AAJ0BLZ1_9PEZI</name>
<organism evidence="4 5">
    <name type="scientific">Echria macrotheca</name>
    <dbReference type="NCBI Taxonomy" id="438768"/>
    <lineage>
        <taxon>Eukaryota</taxon>
        <taxon>Fungi</taxon>
        <taxon>Dikarya</taxon>
        <taxon>Ascomycota</taxon>
        <taxon>Pezizomycotina</taxon>
        <taxon>Sordariomycetes</taxon>
        <taxon>Sordariomycetidae</taxon>
        <taxon>Sordariales</taxon>
        <taxon>Schizotheciaceae</taxon>
        <taxon>Echria</taxon>
    </lineage>
</organism>
<dbReference type="Proteomes" id="UP001239445">
    <property type="component" value="Unassembled WGS sequence"/>
</dbReference>
<feature type="compositionally biased region" description="Pro residues" evidence="2">
    <location>
        <begin position="137"/>
        <end position="146"/>
    </location>
</feature>
<reference evidence="4" key="1">
    <citation type="submission" date="2023-06" db="EMBL/GenBank/DDBJ databases">
        <title>Genome-scale phylogeny and comparative genomics of the fungal order Sordariales.</title>
        <authorList>
            <consortium name="Lawrence Berkeley National Laboratory"/>
            <person name="Hensen N."/>
            <person name="Bonometti L."/>
            <person name="Westerberg I."/>
            <person name="Brannstrom I.O."/>
            <person name="Guillou S."/>
            <person name="Cros-Aarteil S."/>
            <person name="Calhoun S."/>
            <person name="Haridas S."/>
            <person name="Kuo A."/>
            <person name="Mondo S."/>
            <person name="Pangilinan J."/>
            <person name="Riley R."/>
            <person name="Labutti K."/>
            <person name="Andreopoulos B."/>
            <person name="Lipzen A."/>
            <person name="Chen C."/>
            <person name="Yanf M."/>
            <person name="Daum C."/>
            <person name="Ng V."/>
            <person name="Clum A."/>
            <person name="Steindorff A."/>
            <person name="Ohm R."/>
            <person name="Martin F."/>
            <person name="Silar P."/>
            <person name="Natvig D."/>
            <person name="Lalanne C."/>
            <person name="Gautier V."/>
            <person name="Ament-Velasquez S.L."/>
            <person name="Kruys A."/>
            <person name="Hutchinson M.I."/>
            <person name="Powell A.J."/>
            <person name="Barry K."/>
            <person name="Miller A.N."/>
            <person name="Grigoriev I.V."/>
            <person name="Debuchy R."/>
            <person name="Gladieux P."/>
            <person name="Thoren M.H."/>
            <person name="Johannesson H."/>
        </authorList>
    </citation>
    <scope>NUCLEOTIDE SEQUENCE</scope>
    <source>
        <strain evidence="4">PSN4</strain>
    </source>
</reference>
<dbReference type="InterPro" id="IPR039874">
    <property type="entry name" value="WAPL"/>
</dbReference>
<feature type="domain" description="Wings apart-like protein C-terminal" evidence="3">
    <location>
        <begin position="392"/>
        <end position="733"/>
    </location>
</feature>
<evidence type="ECO:0000259" key="3">
    <source>
        <dbReference type="Pfam" id="PF07814"/>
    </source>
</evidence>
<dbReference type="AlphaFoldDB" id="A0AAJ0BLZ1"/>
<protein>
    <submittedName>
        <fullName evidence="4">Wings apart-like protein 1</fullName>
    </submittedName>
</protein>
<sequence>MNDPYEMYDLPPKRRITTYGKSVKKRPVPTGGTSGAGGSTTEVSAPSAALSRSSSTEPPPRSRPLANPERGKRRPEGSNANQVRRRVPKEINSQPLTTSISLGDGLLPDDGATGKRKLTRTYSERALESTDLYDFPVSPPPALRGPPPKRRSPGRQADENKTPKPTRIAKPVVRSETPPRDDIRMEDAAPQTIMPFSVKTSRSLAGLSMSTDRIAKPKQDIPLRPSREAPVLDRSLTKKRPSPPASSSGSQVAVNPGPRKKRLIDTLAEQAEESEEEDSQPISPPLASSTSKFDVDFTFRDASPPPDSTPQVSRSAPRPAIGTKKTGPKFTYSQQRTMLADDGDLLSLGLGEVVEEANGGSMFNFGRLPQVTTSSRFSFLDEDDETVNTGAVRSLHELRQAGANSRFADEVGDIMDRIGLPSAKPSSLRRGALLELAQKISQQGFRRQFRNHADEGSLLKMLEQEADVIAGYSILAIVITLLAASSSAHLVQQLRAPGFSVLLNRLLGESSDISLLARDKKQNVSKHAQNTLGTIKTSLLGLPIWTPCSPTTLSPRRLALKCLDLLMMQPSHSVGESDIFTPTITDHLFTILSTSLSDAAAWEFPHQEDSTDFYLALYVLETHSINAMESNQGPIWNRKYVPTVVRLLATALRRPSVEYNDTESLAIRLTLNVTNNNSNACLMFVEPGLLRDLARSSCGLFEMVLKSMKEEAFLTKAHETLVLMLAAMINLCAYYPPAARSLEQDRDGSTSTLDKLIRVFAENHSKTSDADSMEKTHLNVALGYLAILLGYLCLSAPIRDRFQVVHPNKSIQPLLDSINEFIAVNHKVAEVQGSQFKAMARLQSLVGQLMA</sequence>
<dbReference type="Gene3D" id="1.25.10.10">
    <property type="entry name" value="Leucine-rich Repeat Variant"/>
    <property type="match status" value="1"/>
</dbReference>
<dbReference type="Pfam" id="PF07814">
    <property type="entry name" value="WAPL"/>
    <property type="match status" value="1"/>
</dbReference>
<feature type="compositionally biased region" description="Polar residues" evidence="2">
    <location>
        <begin position="91"/>
        <end position="101"/>
    </location>
</feature>
<feature type="compositionally biased region" description="Acidic residues" evidence="2">
    <location>
        <begin position="270"/>
        <end position="279"/>
    </location>
</feature>
<proteinExistence type="inferred from homology"/>
<dbReference type="PANTHER" id="PTHR22100">
    <property type="entry name" value="WINGS APART-LIKE PROTEIN HOMOLOG"/>
    <property type="match status" value="1"/>
</dbReference>
<keyword evidence="5" id="KW-1185">Reference proteome</keyword>
<evidence type="ECO:0000256" key="2">
    <source>
        <dbReference type="SAM" id="MobiDB-lite"/>
    </source>
</evidence>
<dbReference type="PANTHER" id="PTHR22100:SF13">
    <property type="entry name" value="WINGS APART-LIKE PROTEIN HOMOLOG"/>
    <property type="match status" value="1"/>
</dbReference>
<accession>A0AAJ0BLZ1</accession>
<feature type="compositionally biased region" description="Polar residues" evidence="2">
    <location>
        <begin position="198"/>
        <end position="211"/>
    </location>
</feature>
<dbReference type="InterPro" id="IPR011989">
    <property type="entry name" value="ARM-like"/>
</dbReference>
<gene>
    <name evidence="4" type="ORF">QBC47DRAFT_368058</name>
</gene>
<evidence type="ECO:0000313" key="4">
    <source>
        <dbReference type="EMBL" id="KAK1760734.1"/>
    </source>
</evidence>
<feature type="compositionally biased region" description="Basic and acidic residues" evidence="2">
    <location>
        <begin position="213"/>
        <end position="231"/>
    </location>
</feature>
<evidence type="ECO:0000256" key="1">
    <source>
        <dbReference type="ARBA" id="ARBA00006854"/>
    </source>
</evidence>
<feature type="compositionally biased region" description="Low complexity" evidence="2">
    <location>
        <begin position="39"/>
        <end position="56"/>
    </location>
</feature>
<comment type="caution">
    <text evidence="4">The sequence shown here is derived from an EMBL/GenBank/DDBJ whole genome shotgun (WGS) entry which is preliminary data.</text>
</comment>
<feature type="region of interest" description="Disordered" evidence="2">
    <location>
        <begin position="1"/>
        <end position="331"/>
    </location>
</feature>